<dbReference type="RefSeq" id="WP_011995002.1">
    <property type="nucleotide sequence ID" value="NC_009719.1"/>
</dbReference>
<dbReference type="PANTHER" id="PTHR30055:SF181">
    <property type="entry name" value="BLR6905 PROTEIN"/>
    <property type="match status" value="1"/>
</dbReference>
<evidence type="ECO:0000256" key="1">
    <source>
        <dbReference type="ARBA" id="ARBA00023015"/>
    </source>
</evidence>
<reference evidence="6 7" key="1">
    <citation type="journal article" date="2011" name="Stand. Genomic Sci.">
        <title>Complete genome sequence of Parvibaculum lavamentivorans type strain (DS-1(T)).</title>
        <authorList>
            <person name="Schleheck D."/>
            <person name="Weiss M."/>
            <person name="Pitluck S."/>
            <person name="Bruce D."/>
            <person name="Land M.L."/>
            <person name="Han S."/>
            <person name="Saunders E."/>
            <person name="Tapia R."/>
            <person name="Detter C."/>
            <person name="Brettin T."/>
            <person name="Han J."/>
            <person name="Woyke T."/>
            <person name="Goodwin L."/>
            <person name="Pennacchio L."/>
            <person name="Nolan M."/>
            <person name="Cook A.M."/>
            <person name="Kjelleberg S."/>
            <person name="Thomas T."/>
        </authorList>
    </citation>
    <scope>NUCLEOTIDE SEQUENCE [LARGE SCALE GENOMIC DNA]</scope>
    <source>
        <strain evidence="7">DS-1 / DSM 13023 / NCIMB 13966</strain>
    </source>
</reference>
<keyword evidence="1" id="KW-0805">Transcription regulation</keyword>
<keyword evidence="3" id="KW-0804">Transcription</keyword>
<dbReference type="InterPro" id="IPR009057">
    <property type="entry name" value="Homeodomain-like_sf"/>
</dbReference>
<dbReference type="eggNOG" id="COG1309">
    <property type="taxonomic scope" value="Bacteria"/>
</dbReference>
<dbReference type="InterPro" id="IPR011075">
    <property type="entry name" value="TetR_C"/>
</dbReference>
<dbReference type="Pfam" id="PF00440">
    <property type="entry name" value="TetR_N"/>
    <property type="match status" value="1"/>
</dbReference>
<dbReference type="Pfam" id="PF14514">
    <property type="entry name" value="TetR_C_9"/>
    <property type="match status" value="1"/>
</dbReference>
<dbReference type="Gene3D" id="1.10.357.10">
    <property type="entry name" value="Tetracycline Repressor, domain 2"/>
    <property type="match status" value="1"/>
</dbReference>
<dbReference type="SUPFAM" id="SSF46689">
    <property type="entry name" value="Homeodomain-like"/>
    <property type="match status" value="1"/>
</dbReference>
<dbReference type="InterPro" id="IPR050109">
    <property type="entry name" value="HTH-type_TetR-like_transc_reg"/>
</dbReference>
<dbReference type="KEGG" id="pla:Plav_0088"/>
<evidence type="ECO:0000259" key="5">
    <source>
        <dbReference type="PROSITE" id="PS50977"/>
    </source>
</evidence>
<dbReference type="Proteomes" id="UP000006377">
    <property type="component" value="Chromosome"/>
</dbReference>
<dbReference type="STRING" id="402881.Plav_0088"/>
<dbReference type="OrthoDB" id="2356263at2"/>
<dbReference type="InterPro" id="IPR036271">
    <property type="entry name" value="Tet_transcr_reg_TetR-rel_C_sf"/>
</dbReference>
<evidence type="ECO:0000313" key="7">
    <source>
        <dbReference type="Proteomes" id="UP000006377"/>
    </source>
</evidence>
<proteinExistence type="predicted"/>
<gene>
    <name evidence="6" type="ordered locus">Plav_0088</name>
</gene>
<dbReference type="AlphaFoldDB" id="A7HP78"/>
<feature type="DNA-binding region" description="H-T-H motif" evidence="4">
    <location>
        <begin position="44"/>
        <end position="63"/>
    </location>
</feature>
<keyword evidence="2 4" id="KW-0238">DNA-binding</keyword>
<dbReference type="InterPro" id="IPR001647">
    <property type="entry name" value="HTH_TetR"/>
</dbReference>
<keyword evidence="7" id="KW-1185">Reference proteome</keyword>
<sequence>MQGGVVEAQEKGKARAAPARPAARDLLLQAASEVMSERQTIDVPLSDIAARAEVNVALVSYYFGGKDGLLLALAKRDAATALGELDRLLSLNISPEEKLRRHLAGVIKTFFRYPYLYRLLAALMRDASDETARDIAQFFAQPLARAAQGLMEAGIANGSIRPLDPQLFYIAALGACEQIFANRAILKFVHGIEEIDETLQRRYAEVVLETLMRGYLAPQGD</sequence>
<dbReference type="GO" id="GO:0003700">
    <property type="term" value="F:DNA-binding transcription factor activity"/>
    <property type="evidence" value="ECO:0007669"/>
    <property type="project" value="TreeGrafter"/>
</dbReference>
<evidence type="ECO:0000256" key="4">
    <source>
        <dbReference type="PROSITE-ProRule" id="PRU00335"/>
    </source>
</evidence>
<dbReference type="EMBL" id="CP000774">
    <property type="protein sequence ID" value="ABS61711.1"/>
    <property type="molecule type" value="Genomic_DNA"/>
</dbReference>
<dbReference type="PANTHER" id="PTHR30055">
    <property type="entry name" value="HTH-TYPE TRANSCRIPTIONAL REGULATOR RUTR"/>
    <property type="match status" value="1"/>
</dbReference>
<feature type="domain" description="HTH tetR-type" evidence="5">
    <location>
        <begin position="21"/>
        <end position="81"/>
    </location>
</feature>
<dbReference type="HOGENOM" id="CLU_096352_0_0_5"/>
<evidence type="ECO:0000313" key="6">
    <source>
        <dbReference type="EMBL" id="ABS61711.1"/>
    </source>
</evidence>
<dbReference type="SUPFAM" id="SSF48498">
    <property type="entry name" value="Tetracyclin repressor-like, C-terminal domain"/>
    <property type="match status" value="1"/>
</dbReference>
<evidence type="ECO:0000256" key="2">
    <source>
        <dbReference type="ARBA" id="ARBA00023125"/>
    </source>
</evidence>
<evidence type="ECO:0000256" key="3">
    <source>
        <dbReference type="ARBA" id="ARBA00023163"/>
    </source>
</evidence>
<name>A7HP78_PARL1</name>
<dbReference type="GO" id="GO:0000976">
    <property type="term" value="F:transcription cis-regulatory region binding"/>
    <property type="evidence" value="ECO:0007669"/>
    <property type="project" value="TreeGrafter"/>
</dbReference>
<dbReference type="PROSITE" id="PS50977">
    <property type="entry name" value="HTH_TETR_2"/>
    <property type="match status" value="1"/>
</dbReference>
<organism evidence="6 7">
    <name type="scientific">Parvibaculum lavamentivorans (strain DS-1 / DSM 13023 / NCIMB 13966)</name>
    <dbReference type="NCBI Taxonomy" id="402881"/>
    <lineage>
        <taxon>Bacteria</taxon>
        <taxon>Pseudomonadati</taxon>
        <taxon>Pseudomonadota</taxon>
        <taxon>Alphaproteobacteria</taxon>
        <taxon>Hyphomicrobiales</taxon>
        <taxon>Parvibaculaceae</taxon>
        <taxon>Parvibaculum</taxon>
    </lineage>
</organism>
<accession>A7HP78</accession>
<protein>
    <submittedName>
        <fullName evidence="6">Transcriptional regulator, TetR family</fullName>
    </submittedName>
</protein>